<dbReference type="GO" id="GO:0003964">
    <property type="term" value="F:RNA-directed DNA polymerase activity"/>
    <property type="evidence" value="ECO:0007669"/>
    <property type="project" value="UniProtKB-KW"/>
</dbReference>
<dbReference type="Gene3D" id="3.10.10.10">
    <property type="entry name" value="HIV Type 1 Reverse Transcriptase, subunit A, domain 1"/>
    <property type="match status" value="1"/>
</dbReference>
<evidence type="ECO:0000256" key="4">
    <source>
        <dbReference type="ARBA" id="ARBA00022759"/>
    </source>
</evidence>
<dbReference type="EMBL" id="JARK01001341">
    <property type="protein sequence ID" value="EYC30353.1"/>
    <property type="molecule type" value="Genomic_DNA"/>
</dbReference>
<dbReference type="Pfam" id="PF17921">
    <property type="entry name" value="Integrase_H2C2"/>
    <property type="match status" value="1"/>
</dbReference>
<dbReference type="InterPro" id="IPR001584">
    <property type="entry name" value="Integrase_cat-core"/>
</dbReference>
<dbReference type="InterPro" id="IPR012337">
    <property type="entry name" value="RNaseH-like_sf"/>
</dbReference>
<dbReference type="Gene3D" id="2.40.70.10">
    <property type="entry name" value="Acid Proteases"/>
    <property type="match status" value="1"/>
</dbReference>
<accession>A0A016VUA6</accession>
<dbReference type="GO" id="GO:0006508">
    <property type="term" value="P:proteolysis"/>
    <property type="evidence" value="ECO:0007669"/>
    <property type="project" value="InterPro"/>
</dbReference>
<dbReference type="SUPFAM" id="SSF56672">
    <property type="entry name" value="DNA/RNA polymerases"/>
    <property type="match status" value="1"/>
</dbReference>
<dbReference type="Pfam" id="PF03564">
    <property type="entry name" value="DUF1759"/>
    <property type="match status" value="1"/>
</dbReference>
<dbReference type="PANTHER" id="PTHR47331">
    <property type="entry name" value="PHD-TYPE DOMAIN-CONTAINING PROTEIN"/>
    <property type="match status" value="1"/>
</dbReference>
<dbReference type="SUPFAM" id="SSF53098">
    <property type="entry name" value="Ribonuclease H-like"/>
    <property type="match status" value="1"/>
</dbReference>
<evidence type="ECO:0000259" key="8">
    <source>
        <dbReference type="PROSITE" id="PS50994"/>
    </source>
</evidence>
<dbReference type="InterPro" id="IPR008042">
    <property type="entry name" value="Retrotrans_Pao"/>
</dbReference>
<dbReference type="InterPro" id="IPR043128">
    <property type="entry name" value="Rev_trsase/Diguanyl_cyclase"/>
</dbReference>
<keyword evidence="2" id="KW-0548">Nucleotidyltransferase</keyword>
<name>A0A016VUA6_9BILA</name>
<protein>
    <recommendedName>
        <fullName evidence="8">Integrase catalytic domain-containing protein</fullName>
    </recommendedName>
</protein>
<dbReference type="SUPFAM" id="SSF50630">
    <property type="entry name" value="Acid proteases"/>
    <property type="match status" value="1"/>
</dbReference>
<keyword evidence="10" id="KW-1185">Reference proteome</keyword>
<keyword evidence="3" id="KW-0540">Nuclease</keyword>
<dbReference type="OrthoDB" id="5865541at2759"/>
<feature type="region of interest" description="Disordered" evidence="7">
    <location>
        <begin position="1622"/>
        <end position="1653"/>
    </location>
</feature>
<dbReference type="Pfam" id="PF05380">
    <property type="entry name" value="Peptidase_A17"/>
    <property type="match status" value="1"/>
</dbReference>
<dbReference type="InterPro" id="IPR043502">
    <property type="entry name" value="DNA/RNA_pol_sf"/>
</dbReference>
<dbReference type="GO" id="GO:0004519">
    <property type="term" value="F:endonuclease activity"/>
    <property type="evidence" value="ECO:0007669"/>
    <property type="project" value="UniProtKB-KW"/>
</dbReference>
<dbReference type="STRING" id="53326.A0A016VUA6"/>
<evidence type="ECO:0000256" key="3">
    <source>
        <dbReference type="ARBA" id="ARBA00022722"/>
    </source>
</evidence>
<dbReference type="PANTHER" id="PTHR47331:SF1">
    <property type="entry name" value="GAG-LIKE PROTEIN"/>
    <property type="match status" value="1"/>
</dbReference>
<keyword evidence="4" id="KW-0255">Endonuclease</keyword>
<dbReference type="Pfam" id="PF13975">
    <property type="entry name" value="gag-asp_proteas"/>
    <property type="match status" value="1"/>
</dbReference>
<dbReference type="GO" id="GO:0003676">
    <property type="term" value="F:nucleic acid binding"/>
    <property type="evidence" value="ECO:0007669"/>
    <property type="project" value="InterPro"/>
</dbReference>
<dbReference type="Gene3D" id="3.30.420.10">
    <property type="entry name" value="Ribonuclease H-like superfamily/Ribonuclease H"/>
    <property type="match status" value="1"/>
</dbReference>
<dbReference type="PROSITE" id="PS50994">
    <property type="entry name" value="INTEGRASE"/>
    <property type="match status" value="1"/>
</dbReference>
<dbReference type="InterPro" id="IPR036397">
    <property type="entry name" value="RNaseH_sf"/>
</dbReference>
<feature type="compositionally biased region" description="Basic and acidic residues" evidence="7">
    <location>
        <begin position="1630"/>
        <end position="1651"/>
    </location>
</feature>
<evidence type="ECO:0000313" key="9">
    <source>
        <dbReference type="EMBL" id="EYC30353.1"/>
    </source>
</evidence>
<dbReference type="InterPro" id="IPR021109">
    <property type="entry name" value="Peptidase_aspartic_dom_sf"/>
</dbReference>
<reference evidence="10" key="1">
    <citation type="journal article" date="2015" name="Nat. Genet.">
        <title>The genome and transcriptome of the zoonotic hookworm Ancylostoma ceylanicum identify infection-specific gene families.</title>
        <authorList>
            <person name="Schwarz E.M."/>
            <person name="Hu Y."/>
            <person name="Antoshechkin I."/>
            <person name="Miller M.M."/>
            <person name="Sternberg P.W."/>
            <person name="Aroian R.V."/>
        </authorList>
    </citation>
    <scope>NUCLEOTIDE SEQUENCE</scope>
    <source>
        <strain evidence="10">HY135</strain>
    </source>
</reference>
<dbReference type="PROSITE" id="PS00141">
    <property type="entry name" value="ASP_PROTEASE"/>
    <property type="match status" value="1"/>
</dbReference>
<sequence>MKVETIATIYGNAVDAIAKDEFTEEGMSNEPKGDFEAYWEDREGHRTIENVYELIQSLEMRLTELDMQEMQVSYSDEFDNIERRRTDNIEGTEPGFAQTSAFTSFGGAQASHPSHTIPAHWYKRELRIPDFNGNPTEFEAFWEIFSELVHKQPYSDIEKLTILLDKCKGEAARALKFIPRKGSCYNDAVKQLQEQFHNQDMNVKLLLDQLEKIPQSTEDAFHLRATVNDLMAIITPLSRAEKHIDAIEYKTKAKSIPTPYTKRSRSRDANISVNIASTAQADYTSEAEEVVHLNSVGINMDSPSRLMVTKLILCNPISQEKEQVHAILDTGATRSFISTALANRLNLPSSQESFYMITTFGGKQERQQSRKVTAHAVGINGDRLPVTLLTSNIIMGKIILPRLSETDINHAMRNKKESYNLLNSSDIEIVPDLLLGIDYYNDIVSSTEPSVRLPSGLFAVPTFFGHVVTGSEHCSANSKGWISCGSYMTFTNPEDTAPDLSVMWALENFGITEPLSESEENRKILQQFHDTIEIRDNEIFVKFPWKFNKMDLDDNYRVALSRLHQLYRSLNGKRDLWSAYCKIIGEQLERNIIEDVPQTSNNGDCPTYYIPHQAVIKPTSTTTKVRIVLDASSKRVGQLSLNDVLYKGPTLLPALLGILLRIRFGNHIVTGDVEKAFHMIRLHESERNATRFLWLKDPNKPPAPDNIRTLRFTRVPFGTKTSPSLLAMSIKFMLDRNENKALYTEISRNLYVDNMILRADTPEEAASKYRKSKKIFENMSMNIREFVSNSEQVRSQFAEKDKSSCKMVKLLGIPWDTETDNLLVQSKLQHHENPTKRSVLRAIHSTFDPMRYLIPLPIPARVFLQGLWVKGYDWDQQLSETDANTWRTICTDAASFSKSLKRRLCALQTDAKHELCTFVDASLTAYATCSYLRTVKGDIVETNLICAKYRLAPISYFTGRKTATVPKLELLVLLIGSQLTDFLLQELDMKIEKIHIFSDSNIALSQLHSGRNGGTFVNNRVRKMRALYESWLRKKIESRYYYVNTNNNVADCATRGLSSSALQDHEWWNGPRFLHILEEHWPQVEAFQMKWTESEISLQLHCKNTCERTSIFRYGLSNWTKMKRSTAMVLKFIKKILRKRYCNSTVTNANISECSELYFVSESQEIDANDLQLAENVLLRDHYQDMTEKQMRSYEYLNLFSENHIYRCNGRLANSHLGYDATNPVLLLSNHELTRMIIRHVHEKSGHQGINSTLSKLHEKSWIPQGRQTVRNVLRHCLICKRSHGLPYKYPESPALPAQRVCSSRLFEHIGIDYAGPFTVNVEGQIHEKRWICLLTCMTTRAIHLEIVSGLSATEFVRALRRFISRRGTPRTITSDNATTFKAGNEIVQYLFENSTPSSEVANFLANQGIKWNFITPLSPWKGGFYERLIGSLKSCLRKTIKRRFVSEDEFNTVVTECKAIVNSRPLTYVSSDFKDGNPIRPIDFLQPHAKIAPWNFEPDYDPEYRLISTRTDAEELLRETKKSLVNFWSMWSRMYLTSLQNMRSITLNKRSSQNQPQLGSVVLLADEKNPRMEWELGIIVKLHPGEDCIVRSVSVRRANGTIVKRSINMLIPLEISAADDSTWSQENSKTSDDADKETQAEQIRIREQPPRRAKRNVSYAECAQIIPDAKMNNIRNIPLLFTILMILGWLGRTSAAIDAPATSPNLQLRCIKGGIFISNLSPASEVQACAANHCIETRVLQREATVMFPASVCLHEHVVRVKAKYERETYISTILCPPSPFCEMIDCYFCSLMTYSS</sequence>
<organism evidence="9 10">
    <name type="scientific">Ancylostoma ceylanicum</name>
    <dbReference type="NCBI Taxonomy" id="53326"/>
    <lineage>
        <taxon>Eukaryota</taxon>
        <taxon>Metazoa</taxon>
        <taxon>Ecdysozoa</taxon>
        <taxon>Nematoda</taxon>
        <taxon>Chromadorea</taxon>
        <taxon>Rhabditida</taxon>
        <taxon>Rhabditina</taxon>
        <taxon>Rhabditomorpha</taxon>
        <taxon>Strongyloidea</taxon>
        <taxon>Ancylostomatidae</taxon>
        <taxon>Ancylostomatinae</taxon>
        <taxon>Ancylostoma</taxon>
    </lineage>
</organism>
<gene>
    <name evidence="9" type="primary">Acey_s0005.g2600</name>
    <name evidence="9" type="ORF">Y032_0005g2600</name>
</gene>
<dbReference type="Proteomes" id="UP000024635">
    <property type="component" value="Unassembled WGS sequence"/>
</dbReference>
<evidence type="ECO:0000313" key="10">
    <source>
        <dbReference type="Proteomes" id="UP000024635"/>
    </source>
</evidence>
<keyword evidence="1" id="KW-0808">Transferase</keyword>
<keyword evidence="5" id="KW-0378">Hydrolase</keyword>
<dbReference type="GO" id="GO:0004190">
    <property type="term" value="F:aspartic-type endopeptidase activity"/>
    <property type="evidence" value="ECO:0007669"/>
    <property type="project" value="InterPro"/>
</dbReference>
<dbReference type="GO" id="GO:0015074">
    <property type="term" value="P:DNA integration"/>
    <property type="evidence" value="ECO:0007669"/>
    <property type="project" value="InterPro"/>
</dbReference>
<dbReference type="Pfam" id="PF00078">
    <property type="entry name" value="RVT_1"/>
    <property type="match status" value="1"/>
</dbReference>
<dbReference type="InterPro" id="IPR040676">
    <property type="entry name" value="DUF5641"/>
</dbReference>
<dbReference type="GO" id="GO:0042575">
    <property type="term" value="C:DNA polymerase complex"/>
    <property type="evidence" value="ECO:0007669"/>
    <property type="project" value="UniProtKB-ARBA"/>
</dbReference>
<feature type="domain" description="Integrase catalytic" evidence="8">
    <location>
        <begin position="1290"/>
        <end position="1490"/>
    </location>
</feature>
<evidence type="ECO:0000256" key="1">
    <source>
        <dbReference type="ARBA" id="ARBA00022679"/>
    </source>
</evidence>
<dbReference type="Pfam" id="PF18701">
    <property type="entry name" value="DUF5641"/>
    <property type="match status" value="1"/>
</dbReference>
<evidence type="ECO:0000256" key="5">
    <source>
        <dbReference type="ARBA" id="ARBA00022801"/>
    </source>
</evidence>
<keyword evidence="6" id="KW-0695">RNA-directed DNA polymerase</keyword>
<dbReference type="InterPro" id="IPR001969">
    <property type="entry name" value="Aspartic_peptidase_AS"/>
</dbReference>
<comment type="caution">
    <text evidence="9">The sequence shown here is derived from an EMBL/GenBank/DDBJ whole genome shotgun (WGS) entry which is preliminary data.</text>
</comment>
<dbReference type="InterPro" id="IPR005312">
    <property type="entry name" value="DUF1759"/>
</dbReference>
<evidence type="ECO:0000256" key="2">
    <source>
        <dbReference type="ARBA" id="ARBA00022695"/>
    </source>
</evidence>
<evidence type="ECO:0000256" key="7">
    <source>
        <dbReference type="SAM" id="MobiDB-lite"/>
    </source>
</evidence>
<dbReference type="Gene3D" id="3.30.70.270">
    <property type="match status" value="1"/>
</dbReference>
<dbReference type="Gene3D" id="1.10.340.70">
    <property type="match status" value="1"/>
</dbReference>
<evidence type="ECO:0000256" key="6">
    <source>
        <dbReference type="ARBA" id="ARBA00022918"/>
    </source>
</evidence>
<dbReference type="InterPro" id="IPR041588">
    <property type="entry name" value="Integrase_H2C2"/>
</dbReference>
<proteinExistence type="predicted"/>
<dbReference type="InterPro" id="IPR000477">
    <property type="entry name" value="RT_dom"/>
</dbReference>